<comment type="caution">
    <text evidence="1">The sequence shown here is derived from an EMBL/GenBank/DDBJ whole genome shotgun (WGS) entry which is preliminary data.</text>
</comment>
<proteinExistence type="predicted"/>
<reference evidence="1" key="1">
    <citation type="submission" date="2021-01" db="EMBL/GenBank/DDBJ databases">
        <title>Phytophthora aleatoria, a newly-described species from Pinus radiata is distinct from Phytophthora cactorum isolates based on comparative genomics.</title>
        <authorList>
            <person name="Mcdougal R."/>
            <person name="Panda P."/>
            <person name="Williams N."/>
            <person name="Studholme D.J."/>
        </authorList>
    </citation>
    <scope>NUCLEOTIDE SEQUENCE</scope>
    <source>
        <strain evidence="1">NZFS 4037</strain>
    </source>
</reference>
<accession>A0A8J5MI91</accession>
<name>A0A8J5MI91_9STRA</name>
<dbReference type="EMBL" id="JAENGY010000126">
    <property type="protein sequence ID" value="KAG6972750.1"/>
    <property type="molecule type" value="Genomic_DNA"/>
</dbReference>
<dbReference type="Proteomes" id="UP000709295">
    <property type="component" value="Unassembled WGS sequence"/>
</dbReference>
<gene>
    <name evidence="1" type="ORF">JG688_00003861</name>
</gene>
<dbReference type="AlphaFoldDB" id="A0A8J5MI91"/>
<organism evidence="1 2">
    <name type="scientific">Phytophthora aleatoria</name>
    <dbReference type="NCBI Taxonomy" id="2496075"/>
    <lineage>
        <taxon>Eukaryota</taxon>
        <taxon>Sar</taxon>
        <taxon>Stramenopiles</taxon>
        <taxon>Oomycota</taxon>
        <taxon>Peronosporomycetes</taxon>
        <taxon>Peronosporales</taxon>
        <taxon>Peronosporaceae</taxon>
        <taxon>Phytophthora</taxon>
    </lineage>
</organism>
<keyword evidence="2" id="KW-1185">Reference proteome</keyword>
<evidence type="ECO:0000313" key="2">
    <source>
        <dbReference type="Proteomes" id="UP000709295"/>
    </source>
</evidence>
<evidence type="ECO:0000313" key="1">
    <source>
        <dbReference type="EMBL" id="KAG6972750.1"/>
    </source>
</evidence>
<sequence length="69" mass="7918">MRLCDGYCIKGFLLHSDLTVYPLVFAEQADIAREFGKIYAAPKLTRNWLQSGCCFGIRIDPHEQQVKLE</sequence>
<protein>
    <submittedName>
        <fullName evidence="1">Uncharacterized protein</fullName>
    </submittedName>
</protein>